<evidence type="ECO:0000256" key="2">
    <source>
        <dbReference type="SAM" id="Phobius"/>
    </source>
</evidence>
<dbReference type="AlphaFoldDB" id="A0AAI9TZW4"/>
<name>A0AAI9TZW4_9PEZI</name>
<sequence>MQSPEQKALLDINHTRRSGGSWRDEAHEMDHSYGQQTGGYNVGPTGSDASTAQNTNTNYSQSQVIDDSYVENGLHPVPEPDKIVGAPYYHQYNQVPGNRMSSHPQEQAASKRRICGMSLVMFMLWCILGFLLALLAIVAGVFGSMLARQSSEILDLKDVAATKTTDPDTNGTSTTAAPATTTTWVQVVDWEYIGCYEDTSNRVFPDRFTQIDDQTNRLCAGVCSGYEYFGTEFGGPVLLFADAADDSCAGVELRYALHWCADVGDLWGVLLFECLEEEGLRFRIGYEVFPGMVM</sequence>
<keyword evidence="4" id="KW-1185">Reference proteome</keyword>
<reference evidence="3 4" key="1">
    <citation type="submission" date="2016-10" db="EMBL/GenBank/DDBJ databases">
        <title>The genome sequence of Colletotrichum fioriniae PJ7.</title>
        <authorList>
            <person name="Baroncelli R."/>
        </authorList>
    </citation>
    <scope>NUCLEOTIDE SEQUENCE [LARGE SCALE GENOMIC DNA]</scope>
    <source>
        <strain evidence="3">Col 31</strain>
    </source>
</reference>
<protein>
    <submittedName>
        <fullName evidence="3">Uncharacterized protein</fullName>
    </submittedName>
</protein>
<accession>A0AAI9TZW4</accession>
<feature type="compositionally biased region" description="Basic and acidic residues" evidence="1">
    <location>
        <begin position="22"/>
        <end position="31"/>
    </location>
</feature>
<feature type="region of interest" description="Disordered" evidence="1">
    <location>
        <begin position="1"/>
        <end position="55"/>
    </location>
</feature>
<dbReference type="EMBL" id="MLGG01000068">
    <property type="protein sequence ID" value="KAK1449082.1"/>
    <property type="molecule type" value="Genomic_DNA"/>
</dbReference>
<keyword evidence="2" id="KW-0812">Transmembrane</keyword>
<keyword evidence="2" id="KW-1133">Transmembrane helix</keyword>
<gene>
    <name evidence="3" type="ORF">CMEL01_08397</name>
</gene>
<dbReference type="Proteomes" id="UP001239795">
    <property type="component" value="Unassembled WGS sequence"/>
</dbReference>
<evidence type="ECO:0000313" key="3">
    <source>
        <dbReference type="EMBL" id="KAK1449082.1"/>
    </source>
</evidence>
<keyword evidence="2" id="KW-0472">Membrane</keyword>
<feature type="transmembrane region" description="Helical" evidence="2">
    <location>
        <begin position="119"/>
        <end position="147"/>
    </location>
</feature>
<organism evidence="3 4">
    <name type="scientific">Colletotrichum melonis</name>
    <dbReference type="NCBI Taxonomy" id="1209925"/>
    <lineage>
        <taxon>Eukaryota</taxon>
        <taxon>Fungi</taxon>
        <taxon>Dikarya</taxon>
        <taxon>Ascomycota</taxon>
        <taxon>Pezizomycotina</taxon>
        <taxon>Sordariomycetes</taxon>
        <taxon>Hypocreomycetidae</taxon>
        <taxon>Glomerellales</taxon>
        <taxon>Glomerellaceae</taxon>
        <taxon>Colletotrichum</taxon>
        <taxon>Colletotrichum acutatum species complex</taxon>
    </lineage>
</organism>
<proteinExistence type="predicted"/>
<evidence type="ECO:0000313" key="4">
    <source>
        <dbReference type="Proteomes" id="UP001239795"/>
    </source>
</evidence>
<evidence type="ECO:0000256" key="1">
    <source>
        <dbReference type="SAM" id="MobiDB-lite"/>
    </source>
</evidence>
<comment type="caution">
    <text evidence="3">The sequence shown here is derived from an EMBL/GenBank/DDBJ whole genome shotgun (WGS) entry which is preliminary data.</text>
</comment>